<accession>A0AAE4YB36</accession>
<organism evidence="3 4">
    <name type="scientific">Stagnihabitans tardus</name>
    <dbReference type="NCBI Taxonomy" id="2699202"/>
    <lineage>
        <taxon>Bacteria</taxon>
        <taxon>Pseudomonadati</taxon>
        <taxon>Pseudomonadota</taxon>
        <taxon>Alphaproteobacteria</taxon>
        <taxon>Rhodobacterales</taxon>
        <taxon>Paracoccaceae</taxon>
        <taxon>Stagnihabitans</taxon>
    </lineage>
</organism>
<dbReference type="InterPro" id="IPR050557">
    <property type="entry name" value="RTX_toxin/Mannuronan_C5-epim"/>
</dbReference>
<dbReference type="PROSITE" id="PS00330">
    <property type="entry name" value="HEMOLYSIN_CALCIUM"/>
    <property type="match status" value="2"/>
</dbReference>
<dbReference type="EMBL" id="JAABNR010000022">
    <property type="protein sequence ID" value="NBZ89412.1"/>
    <property type="molecule type" value="Genomic_DNA"/>
</dbReference>
<evidence type="ECO:0008006" key="5">
    <source>
        <dbReference type="Google" id="ProtNLM"/>
    </source>
</evidence>
<protein>
    <recommendedName>
        <fullName evidence="5">Calcium-binding protein</fullName>
    </recommendedName>
</protein>
<evidence type="ECO:0000313" key="4">
    <source>
        <dbReference type="Proteomes" id="UP001193501"/>
    </source>
</evidence>
<dbReference type="InterPro" id="IPR018511">
    <property type="entry name" value="Hemolysin-typ_Ca-bd_CS"/>
</dbReference>
<evidence type="ECO:0000256" key="1">
    <source>
        <dbReference type="ARBA" id="ARBA00004613"/>
    </source>
</evidence>
<dbReference type="AlphaFoldDB" id="A0AAE4YB36"/>
<dbReference type="PRINTS" id="PR00313">
    <property type="entry name" value="CABNDNGRPT"/>
</dbReference>
<dbReference type="SUPFAM" id="SSF51120">
    <property type="entry name" value="beta-Roll"/>
    <property type="match status" value="1"/>
</dbReference>
<dbReference type="InterPro" id="IPR001343">
    <property type="entry name" value="Hemolysn_Ca-bd"/>
</dbReference>
<proteinExistence type="predicted"/>
<sequence>MVGFTGGTLGTGSSTYIEQVSGAIVSLAGTSAEVNSFGGAFALSQLAHGGLWEREAIRGAITVASVSAAGLHLGGGTAMKLGAQGVTLQTARDLRAVTAENLRFADGSVVLVGDEKAGTARDDLANLLDVARDAPAAMGKNNQLLGLGGNDTLRGGDGDDRLNGGAGRDLLQGGAGNDLFIGGRGADTFLFTQADRGRDVIRDFETGVDHLDLSHLTGVDVVERHGNTVITAGDLVVILQGVTHLQLDDLIL</sequence>
<keyword evidence="4" id="KW-1185">Reference proteome</keyword>
<dbReference type="PANTHER" id="PTHR38340">
    <property type="entry name" value="S-LAYER PROTEIN"/>
    <property type="match status" value="1"/>
</dbReference>
<dbReference type="Proteomes" id="UP001193501">
    <property type="component" value="Unassembled WGS sequence"/>
</dbReference>
<dbReference type="GO" id="GO:0005509">
    <property type="term" value="F:calcium ion binding"/>
    <property type="evidence" value="ECO:0007669"/>
    <property type="project" value="InterPro"/>
</dbReference>
<dbReference type="Pfam" id="PF00353">
    <property type="entry name" value="HemolysinCabind"/>
    <property type="match status" value="1"/>
</dbReference>
<dbReference type="InterPro" id="IPR011049">
    <property type="entry name" value="Serralysin-like_metalloprot_C"/>
</dbReference>
<dbReference type="GO" id="GO:0005615">
    <property type="term" value="C:extracellular space"/>
    <property type="evidence" value="ECO:0007669"/>
    <property type="project" value="InterPro"/>
</dbReference>
<keyword evidence="2" id="KW-0964">Secreted</keyword>
<dbReference type="PANTHER" id="PTHR38340:SF1">
    <property type="entry name" value="S-LAYER PROTEIN"/>
    <property type="match status" value="1"/>
</dbReference>
<gene>
    <name evidence="3" type="ORF">GV832_17625</name>
</gene>
<comment type="subcellular location">
    <subcellularLocation>
        <location evidence="1">Secreted</location>
    </subcellularLocation>
</comment>
<comment type="caution">
    <text evidence="3">The sequence shown here is derived from an EMBL/GenBank/DDBJ whole genome shotgun (WGS) entry which is preliminary data.</text>
</comment>
<name>A0AAE4YB36_9RHOB</name>
<dbReference type="Gene3D" id="2.150.10.10">
    <property type="entry name" value="Serralysin-like metalloprotease, C-terminal"/>
    <property type="match status" value="1"/>
</dbReference>
<reference evidence="3" key="1">
    <citation type="submission" date="2020-01" db="EMBL/GenBank/DDBJ databases">
        <authorList>
            <person name="Chen W.-M."/>
        </authorList>
    </citation>
    <scope>NUCLEOTIDE SEQUENCE</scope>
    <source>
        <strain evidence="3">CYK-10</strain>
    </source>
</reference>
<evidence type="ECO:0000313" key="3">
    <source>
        <dbReference type="EMBL" id="NBZ89412.1"/>
    </source>
</evidence>
<evidence type="ECO:0000256" key="2">
    <source>
        <dbReference type="ARBA" id="ARBA00022525"/>
    </source>
</evidence>